<name>A0A0B6VWS5_CHASR</name>
<dbReference type="InterPro" id="IPR034029">
    <property type="entry name" value="TNFRSF10A/B_death"/>
</dbReference>
<feature type="transmembrane region" description="Helical" evidence="10">
    <location>
        <begin position="175"/>
        <end position="198"/>
    </location>
</feature>
<keyword evidence="4" id="KW-0677">Repeat</keyword>
<evidence type="ECO:0000256" key="2">
    <source>
        <dbReference type="ARBA" id="ARBA00022703"/>
    </source>
</evidence>
<dbReference type="GO" id="GO:0004888">
    <property type="term" value="F:transmembrane signaling receptor activity"/>
    <property type="evidence" value="ECO:0007669"/>
    <property type="project" value="UniProtKB-ARBA"/>
</dbReference>
<dbReference type="GO" id="GO:0005886">
    <property type="term" value="C:plasma membrane"/>
    <property type="evidence" value="ECO:0007669"/>
    <property type="project" value="TreeGrafter"/>
</dbReference>
<reference evidence="14" key="2">
    <citation type="submission" date="2015-01" db="EMBL/GenBank/DDBJ databases">
        <title>Channa striata - Tumor necrosis factor receptor 1.</title>
        <authorList>
            <person name="Rajesh P."/>
            <person name="Arockiaraj J."/>
            <person name="Mukesh P."/>
            <person name="Venkatesh K."/>
            <person name="Gopi P."/>
            <person name="Bhatt P."/>
            <person name="Akila S."/>
            <person name="Abirami K."/>
            <person name="Prabha N."/>
        </authorList>
    </citation>
    <scope>NUCLEOTIDE SEQUENCE</scope>
    <source>
        <tissue evidence="14">Hepatopancreas</tissue>
    </source>
</reference>
<keyword evidence="7 14" id="KW-0675">Receptor</keyword>
<evidence type="ECO:0000259" key="13">
    <source>
        <dbReference type="PROSITE" id="PS50050"/>
    </source>
</evidence>
<accession>A0A0B6VWS5</accession>
<dbReference type="GO" id="GO:0036462">
    <property type="term" value="P:TRAIL-activated apoptotic signaling pathway"/>
    <property type="evidence" value="ECO:0007669"/>
    <property type="project" value="TreeGrafter"/>
</dbReference>
<evidence type="ECO:0000256" key="7">
    <source>
        <dbReference type="ARBA" id="ARBA00023170"/>
    </source>
</evidence>
<keyword evidence="10" id="KW-0812">Transmembrane</keyword>
<dbReference type="InterPro" id="IPR001368">
    <property type="entry name" value="TNFR/NGFR_Cys_rich_reg"/>
</dbReference>
<dbReference type="PROSITE" id="PS50017">
    <property type="entry name" value="DEATH_DOMAIN"/>
    <property type="match status" value="1"/>
</dbReference>
<feature type="disulfide bond" evidence="9">
    <location>
        <begin position="141"/>
        <end position="159"/>
    </location>
</feature>
<feature type="repeat" description="TNFR-Cys" evidence="9">
    <location>
        <begin position="78"/>
        <end position="118"/>
    </location>
</feature>
<evidence type="ECO:0000256" key="11">
    <source>
        <dbReference type="SAM" id="SignalP"/>
    </source>
</evidence>
<dbReference type="PANTHER" id="PTHR46330">
    <property type="entry name" value="TUMOR NECROSIS FACTOR RECEPTOR SUPERFAMILY MEMBER 10B"/>
    <property type="match status" value="1"/>
</dbReference>
<dbReference type="PROSITE" id="PS50050">
    <property type="entry name" value="TNFR_NGFR_2"/>
    <property type="match status" value="2"/>
</dbReference>
<dbReference type="Pfam" id="PF00531">
    <property type="entry name" value="Death"/>
    <property type="match status" value="1"/>
</dbReference>
<dbReference type="CDD" id="cd10580">
    <property type="entry name" value="TNFRSF10"/>
    <property type="match status" value="1"/>
</dbReference>
<keyword evidence="10" id="KW-1133">Transmembrane helix</keyword>
<evidence type="ECO:0000256" key="4">
    <source>
        <dbReference type="ARBA" id="ARBA00022737"/>
    </source>
</evidence>
<feature type="domain" description="TNFR-Cys" evidence="13">
    <location>
        <begin position="78"/>
        <end position="118"/>
    </location>
</feature>
<evidence type="ECO:0000259" key="12">
    <source>
        <dbReference type="PROSITE" id="PS50017"/>
    </source>
</evidence>
<dbReference type="InterPro" id="IPR000488">
    <property type="entry name" value="Death_dom"/>
</dbReference>
<evidence type="ECO:0000256" key="10">
    <source>
        <dbReference type="SAM" id="Phobius"/>
    </source>
</evidence>
<feature type="disulfide bond" evidence="9">
    <location>
        <begin position="100"/>
        <end position="118"/>
    </location>
</feature>
<feature type="disulfide bond" evidence="9">
    <location>
        <begin position="138"/>
        <end position="151"/>
    </location>
</feature>
<feature type="disulfide bond" evidence="9">
    <location>
        <begin position="79"/>
        <end position="94"/>
    </location>
</feature>
<dbReference type="SMART" id="SM00005">
    <property type="entry name" value="DEATH"/>
    <property type="match status" value="1"/>
</dbReference>
<evidence type="ECO:0000256" key="5">
    <source>
        <dbReference type="ARBA" id="ARBA00023136"/>
    </source>
</evidence>
<dbReference type="SUPFAM" id="SSF57586">
    <property type="entry name" value="TNF receptor-like"/>
    <property type="match status" value="2"/>
</dbReference>
<dbReference type="Pfam" id="PF00020">
    <property type="entry name" value="TNFR_c6"/>
    <property type="match status" value="2"/>
</dbReference>
<evidence type="ECO:0000256" key="9">
    <source>
        <dbReference type="PROSITE-ProRule" id="PRU00206"/>
    </source>
</evidence>
<reference evidence="14" key="1">
    <citation type="submission" date="2013-01" db="EMBL/GenBank/DDBJ databases">
        <authorList>
            <person name="Kumaresan V."/>
        </authorList>
    </citation>
    <scope>NUCLEOTIDE SEQUENCE</scope>
    <source>
        <tissue evidence="14">Hepatopancreas</tissue>
    </source>
</reference>
<feature type="domain" description="TNFR-Cys" evidence="13">
    <location>
        <begin position="119"/>
        <end position="159"/>
    </location>
</feature>
<evidence type="ECO:0000256" key="6">
    <source>
        <dbReference type="ARBA" id="ARBA00023157"/>
    </source>
</evidence>
<gene>
    <name evidence="14" type="primary">tnfr1</name>
</gene>
<feature type="domain" description="Death" evidence="12">
    <location>
        <begin position="323"/>
        <end position="388"/>
    </location>
</feature>
<evidence type="ECO:0000313" key="14">
    <source>
        <dbReference type="EMBL" id="CCQ71731.1"/>
    </source>
</evidence>
<dbReference type="Gene3D" id="2.10.50.10">
    <property type="entry name" value="Tumor Necrosis Factor Receptor, subunit A, domain 2"/>
    <property type="match status" value="3"/>
</dbReference>
<proteinExistence type="evidence at transcript level"/>
<comment type="subcellular location">
    <subcellularLocation>
        <location evidence="1">Membrane</location>
    </subcellularLocation>
</comment>
<dbReference type="InterPro" id="IPR011029">
    <property type="entry name" value="DEATH-like_dom_sf"/>
</dbReference>
<feature type="disulfide bond" evidence="9">
    <location>
        <begin position="97"/>
        <end position="110"/>
    </location>
</feature>
<keyword evidence="8" id="KW-0325">Glycoprotein</keyword>
<evidence type="ECO:0000256" key="1">
    <source>
        <dbReference type="ARBA" id="ARBA00004370"/>
    </source>
</evidence>
<feature type="signal peptide" evidence="11">
    <location>
        <begin position="1"/>
        <end position="22"/>
    </location>
</feature>
<evidence type="ECO:0000256" key="3">
    <source>
        <dbReference type="ARBA" id="ARBA00022729"/>
    </source>
</evidence>
<dbReference type="Gene3D" id="1.10.533.10">
    <property type="entry name" value="Death Domain, Fas"/>
    <property type="match status" value="1"/>
</dbReference>
<sequence length="399" mass="44975">MNNFLLRVVFSIFLLPLETISAFPPDGIDYGGSRKQRDLFCRSDQEYPHNNICCLKCPAGTYATLACTISGGRSQCEDCDYGTYTEHANGLHQCFKCTQCRSDQEIVRPCTTTQDTQCQCKPGWFCVPDQACEVCKRCSKCKTDEELARNCTSTTNTECKKRKQEPESNTGNKDVIAVVFPILGIVAVAVAVAGVILYRRYRSTDSQSDLPEEIKVVQCSTEERRNRETRRPSASNCKLVRAISSVATEDQHNVYKSLNSSASNSQHSLTGLQAALPVTAIRPVFAWTPVSTEEEHLLIPVNGEESLKKCFELFEEIEFDQHKRFFRHLGISDNVIKSKELDHYEDKIHDLLNIWLEQEGREASLNKLLKALLDLNQRRTAETVKEKAIANGHYVSVCL</sequence>
<dbReference type="AlphaFoldDB" id="A0A0B6VWS5"/>
<dbReference type="GO" id="GO:0043065">
    <property type="term" value="P:positive regulation of apoptotic process"/>
    <property type="evidence" value="ECO:0007669"/>
    <property type="project" value="TreeGrafter"/>
</dbReference>
<dbReference type="FunFam" id="2.10.50.10:FF:000004">
    <property type="entry name" value="Tumor necrosis factor receptor superfamily member 6"/>
    <property type="match status" value="1"/>
</dbReference>
<keyword evidence="6 9" id="KW-1015">Disulfide bond</keyword>
<dbReference type="EMBL" id="HF674397">
    <property type="protein sequence ID" value="CCQ71731.1"/>
    <property type="molecule type" value="mRNA"/>
</dbReference>
<protein>
    <submittedName>
        <fullName evidence="14">Tumor necrosis factor receptor 1</fullName>
    </submittedName>
</protein>
<keyword evidence="5 10" id="KW-0472">Membrane</keyword>
<keyword evidence="3 11" id="KW-0732">Signal</keyword>
<dbReference type="SMART" id="SM00208">
    <property type="entry name" value="TNFR"/>
    <property type="match status" value="3"/>
</dbReference>
<dbReference type="InterPro" id="IPR052491">
    <property type="entry name" value="TNFRSF10"/>
</dbReference>
<organism evidence="14">
    <name type="scientific">Channa striata</name>
    <name type="common">Snakehead murrel</name>
    <name type="synonym">Ophicephalus striatus</name>
    <dbReference type="NCBI Taxonomy" id="64152"/>
    <lineage>
        <taxon>Eukaryota</taxon>
        <taxon>Metazoa</taxon>
        <taxon>Chordata</taxon>
        <taxon>Craniata</taxon>
        <taxon>Vertebrata</taxon>
        <taxon>Euteleostomi</taxon>
        <taxon>Actinopterygii</taxon>
        <taxon>Neopterygii</taxon>
        <taxon>Teleostei</taxon>
        <taxon>Neoteleostei</taxon>
        <taxon>Acanthomorphata</taxon>
        <taxon>Anabantaria</taxon>
        <taxon>Anabantiformes</taxon>
        <taxon>Channoidei</taxon>
        <taxon>Channidae</taxon>
        <taxon>Channa</taxon>
    </lineage>
</organism>
<dbReference type="InterPro" id="IPR034024">
    <property type="entry name" value="TNFRSF10_N"/>
</dbReference>
<dbReference type="GO" id="GO:0009986">
    <property type="term" value="C:cell surface"/>
    <property type="evidence" value="ECO:0007669"/>
    <property type="project" value="TreeGrafter"/>
</dbReference>
<feature type="repeat" description="TNFR-Cys" evidence="9">
    <location>
        <begin position="119"/>
        <end position="159"/>
    </location>
</feature>
<keyword evidence="2" id="KW-0053">Apoptosis</keyword>
<feature type="chain" id="PRO_5002125310" evidence="11">
    <location>
        <begin position="23"/>
        <end position="399"/>
    </location>
</feature>
<feature type="disulfide bond" evidence="9">
    <location>
        <begin position="120"/>
        <end position="135"/>
    </location>
</feature>
<evidence type="ECO:0000256" key="8">
    <source>
        <dbReference type="ARBA" id="ARBA00023180"/>
    </source>
</evidence>
<dbReference type="SUPFAM" id="SSF47986">
    <property type="entry name" value="DEATH domain"/>
    <property type="match status" value="1"/>
</dbReference>
<dbReference type="CDD" id="cd08315">
    <property type="entry name" value="Death_TRAILR_DR4_DR5"/>
    <property type="match status" value="1"/>
</dbReference>
<dbReference type="PANTHER" id="PTHR46330:SF6">
    <property type="entry name" value="HEMATOPOIETIC DEATH RECEPTOR-RELATED"/>
    <property type="match status" value="1"/>
</dbReference>